<protein>
    <submittedName>
        <fullName evidence="1">Uncharacterized protein</fullName>
    </submittedName>
</protein>
<name>X1UWX0_9ZZZZ</name>
<reference evidence="1" key="1">
    <citation type="journal article" date="2014" name="Front. Microbiol.">
        <title>High frequency of phylogenetically diverse reductive dehalogenase-homologous genes in deep subseafloor sedimentary metagenomes.</title>
        <authorList>
            <person name="Kawai M."/>
            <person name="Futagami T."/>
            <person name="Toyoda A."/>
            <person name="Takaki Y."/>
            <person name="Nishi S."/>
            <person name="Hori S."/>
            <person name="Arai W."/>
            <person name="Tsubouchi T."/>
            <person name="Morono Y."/>
            <person name="Uchiyama I."/>
            <person name="Ito T."/>
            <person name="Fujiyama A."/>
            <person name="Inagaki F."/>
            <person name="Takami H."/>
        </authorList>
    </citation>
    <scope>NUCLEOTIDE SEQUENCE</scope>
    <source>
        <strain evidence="1">Expedition CK06-06</strain>
    </source>
</reference>
<evidence type="ECO:0000313" key="1">
    <source>
        <dbReference type="EMBL" id="GAJ04406.1"/>
    </source>
</evidence>
<sequence length="66" mass="7864">MTKKDKKTSDVWRPDVYICNDCNHRFDKAEYIQVEDDGLVFQRTVCPKCKSESIRVSSWSEEDFQK</sequence>
<dbReference type="AlphaFoldDB" id="X1UWX0"/>
<gene>
    <name evidence="1" type="ORF">S12H4_50237</name>
</gene>
<accession>X1UWX0</accession>
<dbReference type="EMBL" id="BARW01031608">
    <property type="protein sequence ID" value="GAJ04406.1"/>
    <property type="molecule type" value="Genomic_DNA"/>
</dbReference>
<proteinExistence type="predicted"/>
<organism evidence="1">
    <name type="scientific">marine sediment metagenome</name>
    <dbReference type="NCBI Taxonomy" id="412755"/>
    <lineage>
        <taxon>unclassified sequences</taxon>
        <taxon>metagenomes</taxon>
        <taxon>ecological metagenomes</taxon>
    </lineage>
</organism>
<comment type="caution">
    <text evidence="1">The sequence shown here is derived from an EMBL/GenBank/DDBJ whole genome shotgun (WGS) entry which is preliminary data.</text>
</comment>